<dbReference type="EMBL" id="JBHRWI010000022">
    <property type="protein sequence ID" value="MFC3512200.1"/>
    <property type="molecule type" value="Genomic_DNA"/>
</dbReference>
<protein>
    <submittedName>
        <fullName evidence="1">Uncharacterized protein</fullName>
    </submittedName>
</protein>
<evidence type="ECO:0000313" key="1">
    <source>
        <dbReference type="EMBL" id="MFC3512200.1"/>
    </source>
</evidence>
<organism evidence="1 2">
    <name type="scientific">Amycolatopsis halotolerans</name>
    <dbReference type="NCBI Taxonomy" id="330083"/>
    <lineage>
        <taxon>Bacteria</taxon>
        <taxon>Bacillati</taxon>
        <taxon>Actinomycetota</taxon>
        <taxon>Actinomycetes</taxon>
        <taxon>Pseudonocardiales</taxon>
        <taxon>Pseudonocardiaceae</taxon>
        <taxon>Amycolatopsis</taxon>
    </lineage>
</organism>
<sequence length="174" mass="20375">MNRVLQAHYCQAWGDESRTMAQPLTERTAKRRYEQGGKWFTAVIGDVSDPVSVLEINPREPYRIGAKFFDNHGSVRLTYRFYLVEPERLFLKQVTRWEYPDDGKFHPMNESTIVEVLFWEEIDGVVRRRVDDGNTVHAEDYRDVPIDANWEPYPVFGDFASIAREDRDHPPAPV</sequence>
<keyword evidence="2" id="KW-1185">Reference proteome</keyword>
<accession>A0ABV7QJQ9</accession>
<proteinExistence type="predicted"/>
<dbReference type="RefSeq" id="WP_377870941.1">
    <property type="nucleotide sequence ID" value="NZ_JBHMAY010000025.1"/>
</dbReference>
<dbReference type="Proteomes" id="UP001595764">
    <property type="component" value="Unassembled WGS sequence"/>
</dbReference>
<comment type="caution">
    <text evidence="1">The sequence shown here is derived from an EMBL/GenBank/DDBJ whole genome shotgun (WGS) entry which is preliminary data.</text>
</comment>
<evidence type="ECO:0000313" key="2">
    <source>
        <dbReference type="Proteomes" id="UP001595764"/>
    </source>
</evidence>
<gene>
    <name evidence="1" type="ORF">ACFORO_18660</name>
</gene>
<name>A0ABV7QJQ9_9PSEU</name>
<reference evidence="2" key="1">
    <citation type="journal article" date="2019" name="Int. J. Syst. Evol. Microbiol.">
        <title>The Global Catalogue of Microorganisms (GCM) 10K type strain sequencing project: providing services to taxonomists for standard genome sequencing and annotation.</title>
        <authorList>
            <consortium name="The Broad Institute Genomics Platform"/>
            <consortium name="The Broad Institute Genome Sequencing Center for Infectious Disease"/>
            <person name="Wu L."/>
            <person name="Ma J."/>
        </authorList>
    </citation>
    <scope>NUCLEOTIDE SEQUENCE [LARGE SCALE GENOMIC DNA]</scope>
    <source>
        <strain evidence="2">CGMCC 4.7682</strain>
    </source>
</reference>